<dbReference type="AlphaFoldDB" id="A0A9N8Z8P4"/>
<gene>
    <name evidence="2" type="ORF">DERYTH_LOCUS1727</name>
</gene>
<evidence type="ECO:0000313" key="2">
    <source>
        <dbReference type="EMBL" id="CAG8476802.1"/>
    </source>
</evidence>
<dbReference type="Gene3D" id="1.10.150.50">
    <property type="entry name" value="Transcription Factor, Ets-1"/>
    <property type="match status" value="1"/>
</dbReference>
<proteinExistence type="predicted"/>
<reference evidence="2" key="1">
    <citation type="submission" date="2021-06" db="EMBL/GenBank/DDBJ databases">
        <authorList>
            <person name="Kallberg Y."/>
            <person name="Tangrot J."/>
            <person name="Rosling A."/>
        </authorList>
    </citation>
    <scope>NUCLEOTIDE SEQUENCE</scope>
    <source>
        <strain evidence="2">MA453B</strain>
    </source>
</reference>
<dbReference type="InterPro" id="IPR013761">
    <property type="entry name" value="SAM/pointed_sf"/>
</dbReference>
<organism evidence="2 3">
    <name type="scientific">Dentiscutata erythropus</name>
    <dbReference type="NCBI Taxonomy" id="1348616"/>
    <lineage>
        <taxon>Eukaryota</taxon>
        <taxon>Fungi</taxon>
        <taxon>Fungi incertae sedis</taxon>
        <taxon>Mucoromycota</taxon>
        <taxon>Glomeromycotina</taxon>
        <taxon>Glomeromycetes</taxon>
        <taxon>Diversisporales</taxon>
        <taxon>Gigasporaceae</taxon>
        <taxon>Dentiscutata</taxon>
    </lineage>
</organism>
<accession>A0A9N8Z8P4</accession>
<dbReference type="Proteomes" id="UP000789405">
    <property type="component" value="Unassembled WGS sequence"/>
</dbReference>
<evidence type="ECO:0000256" key="1">
    <source>
        <dbReference type="SAM" id="MobiDB-lite"/>
    </source>
</evidence>
<dbReference type="OrthoDB" id="2413601at2759"/>
<sequence>MSSSRSKKKKSSVTPRKNVQPINVGNSGTSLKNKESEEITAPFTKELSTVSMESVEDTNIVPSLKEKEVASTVPGIGQIKEWSPAQVIIFIESKKDVLSLDDDDIDIIRKSRFNGLAFLVLSEEMLRSIGMLLGPATRIAEFAKEISNENQDFLLLSTEKLRNIGMSLGPALNIAELAKKIPRNQNKEFEVISVSRINNNQMRKIEKAMDFDII</sequence>
<feature type="compositionally biased region" description="Basic residues" evidence="1">
    <location>
        <begin position="1"/>
        <end position="11"/>
    </location>
</feature>
<comment type="caution">
    <text evidence="2">The sequence shown here is derived from an EMBL/GenBank/DDBJ whole genome shotgun (WGS) entry which is preliminary data.</text>
</comment>
<dbReference type="SUPFAM" id="SSF47769">
    <property type="entry name" value="SAM/Pointed domain"/>
    <property type="match status" value="1"/>
</dbReference>
<feature type="compositionally biased region" description="Polar residues" evidence="1">
    <location>
        <begin position="13"/>
        <end position="31"/>
    </location>
</feature>
<dbReference type="EMBL" id="CAJVPY010000498">
    <property type="protein sequence ID" value="CAG8476802.1"/>
    <property type="molecule type" value="Genomic_DNA"/>
</dbReference>
<feature type="region of interest" description="Disordered" evidence="1">
    <location>
        <begin position="1"/>
        <end position="38"/>
    </location>
</feature>
<protein>
    <submittedName>
        <fullName evidence="2">14755_t:CDS:1</fullName>
    </submittedName>
</protein>
<evidence type="ECO:0000313" key="3">
    <source>
        <dbReference type="Proteomes" id="UP000789405"/>
    </source>
</evidence>
<keyword evidence="3" id="KW-1185">Reference proteome</keyword>
<name>A0A9N8Z8P4_9GLOM</name>